<dbReference type="AlphaFoldDB" id="A0A2G6K717"/>
<dbReference type="FunFam" id="3.40.50.300:FF:000127">
    <property type="entry name" value="Ribose import ATP-binding protein RbsA"/>
    <property type="match status" value="1"/>
</dbReference>
<dbReference type="GO" id="GO:0005524">
    <property type="term" value="F:ATP binding"/>
    <property type="evidence" value="ECO:0007669"/>
    <property type="project" value="UniProtKB-KW"/>
</dbReference>
<keyword evidence="3" id="KW-1003">Cell membrane</keyword>
<keyword evidence="9" id="KW-0472">Membrane</keyword>
<evidence type="ECO:0000256" key="7">
    <source>
        <dbReference type="ARBA" id="ARBA00022840"/>
    </source>
</evidence>
<comment type="caution">
    <text evidence="11">The sequence shown here is derived from an EMBL/GenBank/DDBJ whole genome shotgun (WGS) entry which is preliminary data.</text>
</comment>
<dbReference type="CDD" id="cd03216">
    <property type="entry name" value="ABC_Carb_Monos_I"/>
    <property type="match status" value="1"/>
</dbReference>
<dbReference type="Pfam" id="PF00005">
    <property type="entry name" value="ABC_tran"/>
    <property type="match status" value="2"/>
</dbReference>
<evidence type="ECO:0000259" key="10">
    <source>
        <dbReference type="PROSITE" id="PS50893"/>
    </source>
</evidence>
<dbReference type="InterPro" id="IPR003439">
    <property type="entry name" value="ABC_transporter-like_ATP-bd"/>
</dbReference>
<dbReference type="PROSITE" id="PS50893">
    <property type="entry name" value="ABC_TRANSPORTER_2"/>
    <property type="match status" value="2"/>
</dbReference>
<dbReference type="PANTHER" id="PTHR43790:SF3">
    <property type="entry name" value="D-ALLOSE IMPORT ATP-BINDING PROTEIN ALSA-RELATED"/>
    <property type="match status" value="1"/>
</dbReference>
<keyword evidence="6" id="KW-0547">Nucleotide-binding</keyword>
<dbReference type="GO" id="GO:0016887">
    <property type="term" value="F:ATP hydrolysis activity"/>
    <property type="evidence" value="ECO:0007669"/>
    <property type="project" value="InterPro"/>
</dbReference>
<evidence type="ECO:0000256" key="4">
    <source>
        <dbReference type="ARBA" id="ARBA00022597"/>
    </source>
</evidence>
<comment type="subcellular location">
    <subcellularLocation>
        <location evidence="1">Cell membrane</location>
        <topology evidence="1">Peripheral membrane protein</topology>
    </subcellularLocation>
</comment>
<proteinExistence type="predicted"/>
<feature type="domain" description="ABC transporter" evidence="10">
    <location>
        <begin position="6"/>
        <end position="243"/>
    </location>
</feature>
<dbReference type="SUPFAM" id="SSF52540">
    <property type="entry name" value="P-loop containing nucleoside triphosphate hydrolases"/>
    <property type="match status" value="2"/>
</dbReference>
<sequence>MSDIILEARGITKIFPGVKALDRVDLQVKQGEVHALVGENGAGKSTLMLTLAGIHKPNGGDIYLNGEKVAFDSPYDAHQKGIGIVFQELSLVPNLSVAENIFTHRQPIKRFNMIDSKRLYDQTRDMLALFEIIEIDPATPVRELSIANQQVVEILKAMSLHPKVLILDEPTSSLTDIEVKELFKNIKILKARGISFIYISHHLPEIFEIADTVTVLRDGKYVCDAQVQEIDEDFLVTKMVGRTIGNIYGQREEDANIGDLLFETRKLSRHGVFHDVSFRVNVGEIVTFAGLVGAGRTEVGRAIFGAEPADSGELYLEGRKLSIKTPQHAIEHGIGYMSEDRKNQGLYLRFDLKANFVANRLSDFCDSRGFLNDTEIEAYAEQCVREFGVSTPSIHQKVDNLSGGNQQKVLLGTWFGIRPKLLIVDEPTKGVDVGAKSDIYDLLRKLAKSGVGILMISSDLNEVLGVSDRILVMQNGRIAAELSRKEATEENVIAIASGVQA</sequence>
<gene>
    <name evidence="11" type="ORF">CSA56_18230</name>
</gene>
<dbReference type="PANTHER" id="PTHR43790">
    <property type="entry name" value="CARBOHYDRATE TRANSPORT ATP-BINDING PROTEIN MG119-RELATED"/>
    <property type="match status" value="1"/>
</dbReference>
<evidence type="ECO:0000256" key="1">
    <source>
        <dbReference type="ARBA" id="ARBA00004202"/>
    </source>
</evidence>
<dbReference type="CDD" id="cd03215">
    <property type="entry name" value="ABC_Carb_Monos_II"/>
    <property type="match status" value="1"/>
</dbReference>
<evidence type="ECO:0000256" key="2">
    <source>
        <dbReference type="ARBA" id="ARBA00022448"/>
    </source>
</evidence>
<evidence type="ECO:0000256" key="8">
    <source>
        <dbReference type="ARBA" id="ARBA00022967"/>
    </source>
</evidence>
<dbReference type="InterPro" id="IPR027417">
    <property type="entry name" value="P-loop_NTPase"/>
</dbReference>
<evidence type="ECO:0000313" key="11">
    <source>
        <dbReference type="EMBL" id="PIE31463.1"/>
    </source>
</evidence>
<dbReference type="InterPro" id="IPR017871">
    <property type="entry name" value="ABC_transporter-like_CS"/>
</dbReference>
<keyword evidence="4" id="KW-0762">Sugar transport</keyword>
<dbReference type="PROSITE" id="PS00211">
    <property type="entry name" value="ABC_TRANSPORTER_1"/>
    <property type="match status" value="1"/>
</dbReference>
<keyword evidence="2" id="KW-0813">Transport</keyword>
<evidence type="ECO:0000256" key="3">
    <source>
        <dbReference type="ARBA" id="ARBA00022475"/>
    </source>
</evidence>
<evidence type="ECO:0000313" key="12">
    <source>
        <dbReference type="Proteomes" id="UP000230821"/>
    </source>
</evidence>
<dbReference type="SMART" id="SM00382">
    <property type="entry name" value="AAA"/>
    <property type="match status" value="2"/>
</dbReference>
<dbReference type="InterPro" id="IPR050107">
    <property type="entry name" value="ABC_carbohydrate_import_ATPase"/>
</dbReference>
<protein>
    <submittedName>
        <fullName evidence="11">D-xylose ABC transporter ATP-binding protein</fullName>
    </submittedName>
</protein>
<dbReference type="GO" id="GO:0005886">
    <property type="term" value="C:plasma membrane"/>
    <property type="evidence" value="ECO:0007669"/>
    <property type="project" value="UniProtKB-SubCell"/>
</dbReference>
<keyword evidence="5" id="KW-0677">Repeat</keyword>
<dbReference type="InterPro" id="IPR003593">
    <property type="entry name" value="AAA+_ATPase"/>
</dbReference>
<evidence type="ECO:0000256" key="6">
    <source>
        <dbReference type="ARBA" id="ARBA00022741"/>
    </source>
</evidence>
<dbReference type="EMBL" id="PDSK01000145">
    <property type="protein sequence ID" value="PIE31463.1"/>
    <property type="molecule type" value="Genomic_DNA"/>
</dbReference>
<dbReference type="Gene3D" id="3.40.50.300">
    <property type="entry name" value="P-loop containing nucleotide triphosphate hydrolases"/>
    <property type="match status" value="2"/>
</dbReference>
<name>A0A2G6K717_9BACT</name>
<keyword evidence="7 11" id="KW-0067">ATP-binding</keyword>
<evidence type="ECO:0000256" key="9">
    <source>
        <dbReference type="ARBA" id="ARBA00023136"/>
    </source>
</evidence>
<feature type="domain" description="ABC transporter" evidence="10">
    <location>
        <begin position="255"/>
        <end position="500"/>
    </location>
</feature>
<accession>A0A2G6K717</accession>
<organism evidence="11 12">
    <name type="scientific">candidate division KSB3 bacterium</name>
    <dbReference type="NCBI Taxonomy" id="2044937"/>
    <lineage>
        <taxon>Bacteria</taxon>
        <taxon>candidate division KSB3</taxon>
    </lineage>
</organism>
<reference evidence="11 12" key="1">
    <citation type="submission" date="2017-10" db="EMBL/GenBank/DDBJ databases">
        <title>Novel microbial diversity and functional potential in the marine mammal oral microbiome.</title>
        <authorList>
            <person name="Dudek N.K."/>
            <person name="Sun C.L."/>
            <person name="Burstein D."/>
            <person name="Kantor R.S."/>
            <person name="Aliaga Goltsman D.S."/>
            <person name="Bik E.M."/>
            <person name="Thomas B.C."/>
            <person name="Banfield J.F."/>
            <person name="Relman D.A."/>
        </authorList>
    </citation>
    <scope>NUCLEOTIDE SEQUENCE [LARGE SCALE GENOMIC DNA]</scope>
    <source>
        <strain evidence="11">DOLJORAL78_47_16</strain>
    </source>
</reference>
<evidence type="ECO:0000256" key="5">
    <source>
        <dbReference type="ARBA" id="ARBA00022737"/>
    </source>
</evidence>
<keyword evidence="8" id="KW-1278">Translocase</keyword>
<dbReference type="Proteomes" id="UP000230821">
    <property type="component" value="Unassembled WGS sequence"/>
</dbReference>